<keyword evidence="1" id="KW-1185">Reference proteome</keyword>
<dbReference type="WBParaSite" id="Hba_12491">
    <property type="protein sequence ID" value="Hba_12491"/>
    <property type="gene ID" value="Hba_12491"/>
</dbReference>
<reference evidence="2" key="1">
    <citation type="submission" date="2016-11" db="UniProtKB">
        <authorList>
            <consortium name="WormBaseParasite"/>
        </authorList>
    </citation>
    <scope>IDENTIFICATION</scope>
</reference>
<proteinExistence type="predicted"/>
<accession>A0A1I7X4Z4</accession>
<name>A0A1I7X4Z4_HETBA</name>
<evidence type="ECO:0000313" key="1">
    <source>
        <dbReference type="Proteomes" id="UP000095283"/>
    </source>
</evidence>
<organism evidence="1 2">
    <name type="scientific">Heterorhabditis bacteriophora</name>
    <name type="common">Entomopathogenic nematode worm</name>
    <dbReference type="NCBI Taxonomy" id="37862"/>
    <lineage>
        <taxon>Eukaryota</taxon>
        <taxon>Metazoa</taxon>
        <taxon>Ecdysozoa</taxon>
        <taxon>Nematoda</taxon>
        <taxon>Chromadorea</taxon>
        <taxon>Rhabditida</taxon>
        <taxon>Rhabditina</taxon>
        <taxon>Rhabditomorpha</taxon>
        <taxon>Strongyloidea</taxon>
        <taxon>Heterorhabditidae</taxon>
        <taxon>Heterorhabditis</taxon>
    </lineage>
</organism>
<dbReference type="Proteomes" id="UP000095283">
    <property type="component" value="Unplaced"/>
</dbReference>
<sequence length="65" mass="7402">MSDYLEYTNICMTLKIAWLTKLHTHYLYSTTNNVVMRSIIIITTMDSTNSSVTPTSTGFPPFFTS</sequence>
<evidence type="ECO:0000313" key="2">
    <source>
        <dbReference type="WBParaSite" id="Hba_12491"/>
    </source>
</evidence>
<protein>
    <submittedName>
        <fullName evidence="2">Uncharacterized protein</fullName>
    </submittedName>
</protein>
<dbReference type="AlphaFoldDB" id="A0A1I7X4Z4"/>